<keyword evidence="3" id="KW-1185">Reference proteome</keyword>
<dbReference type="GeneID" id="39738507"/>
<evidence type="ECO:0000313" key="3">
    <source>
        <dbReference type="Proteomes" id="UP000220158"/>
    </source>
</evidence>
<dbReference type="InterPro" id="IPR036714">
    <property type="entry name" value="SDH_sf"/>
</dbReference>
<protein>
    <submittedName>
        <fullName evidence="2">Uncharacterized protein</fullName>
    </submittedName>
</protein>
<dbReference type="OrthoDB" id="375552at2759"/>
<proteinExistence type="predicted"/>
<dbReference type="Pfam" id="PF03937">
    <property type="entry name" value="Sdh5"/>
    <property type="match status" value="1"/>
</dbReference>
<evidence type="ECO:0000313" key="2">
    <source>
        <dbReference type="EMBL" id="CRH02347.1"/>
    </source>
</evidence>
<evidence type="ECO:0000256" key="1">
    <source>
        <dbReference type="ARBA" id="ARBA00023186"/>
    </source>
</evidence>
<dbReference type="KEGG" id="prel:PRELSG_1407700"/>
<gene>
    <name evidence="2" type="ORF">PRELSG_1407700</name>
</gene>
<dbReference type="Proteomes" id="UP000220158">
    <property type="component" value="Chromosome 14"/>
</dbReference>
<dbReference type="OMA" id="DYPTRKR"/>
<reference evidence="2 3" key="1">
    <citation type="submission" date="2015-04" db="EMBL/GenBank/DDBJ databases">
        <authorList>
            <consortium name="Pathogen Informatics"/>
        </authorList>
    </citation>
    <scope>NUCLEOTIDE SEQUENCE [LARGE SCALE GENOMIC DNA]</scope>
    <source>
        <strain evidence="2 3">SGS1</strain>
    </source>
</reference>
<accession>A0A1J1HAA2</accession>
<name>A0A1J1HAA2_PLARL</name>
<dbReference type="Gene3D" id="1.10.150.250">
    <property type="entry name" value="Flavinator of succinate dehydrogenase"/>
    <property type="match status" value="1"/>
</dbReference>
<keyword evidence="1" id="KW-0143">Chaperone</keyword>
<dbReference type="RefSeq" id="XP_028534868.1">
    <property type="nucleotide sequence ID" value="XM_028679124.1"/>
</dbReference>
<dbReference type="VEuPathDB" id="PlasmoDB:PRELSG_1407700"/>
<organism evidence="2 3">
    <name type="scientific">Plasmodium relictum</name>
    <dbReference type="NCBI Taxonomy" id="85471"/>
    <lineage>
        <taxon>Eukaryota</taxon>
        <taxon>Sar</taxon>
        <taxon>Alveolata</taxon>
        <taxon>Apicomplexa</taxon>
        <taxon>Aconoidasida</taxon>
        <taxon>Haemosporida</taxon>
        <taxon>Plasmodiidae</taxon>
        <taxon>Plasmodium</taxon>
        <taxon>Plasmodium (Haemamoeba)</taxon>
    </lineage>
</organism>
<sequence>MNIYHINHISFIELPLRYFTTVQLYKPSKFRDIKKKLFLKKKLFKIFNKKKDVDIKNDVFYNIISEYQKNKIRIYKNNKYNVCENCEKSPSFENILFKSSTFGYLELQYILSTFLHYEKSRLKKEDILTLSNFFNLSEKELYNYLCGNELIPQKYIETDVIKNLLKFININHPSLN</sequence>
<dbReference type="InterPro" id="IPR005631">
    <property type="entry name" value="SDH"/>
</dbReference>
<dbReference type="EMBL" id="LN835309">
    <property type="protein sequence ID" value="CRH02347.1"/>
    <property type="molecule type" value="Genomic_DNA"/>
</dbReference>
<dbReference type="SUPFAM" id="SSF109910">
    <property type="entry name" value="YgfY-like"/>
    <property type="match status" value="1"/>
</dbReference>
<dbReference type="AlphaFoldDB" id="A0A1J1HAA2"/>